<dbReference type="Proteomes" id="UP001054252">
    <property type="component" value="Unassembled WGS sequence"/>
</dbReference>
<evidence type="ECO:0000256" key="1">
    <source>
        <dbReference type="SAM" id="Phobius"/>
    </source>
</evidence>
<keyword evidence="1" id="KW-1133">Transmembrane helix</keyword>
<feature type="transmembrane region" description="Helical" evidence="1">
    <location>
        <begin position="6"/>
        <end position="24"/>
    </location>
</feature>
<dbReference type="AlphaFoldDB" id="A0AAV5J4J4"/>
<organism evidence="2 3">
    <name type="scientific">Rubroshorea leprosula</name>
    <dbReference type="NCBI Taxonomy" id="152421"/>
    <lineage>
        <taxon>Eukaryota</taxon>
        <taxon>Viridiplantae</taxon>
        <taxon>Streptophyta</taxon>
        <taxon>Embryophyta</taxon>
        <taxon>Tracheophyta</taxon>
        <taxon>Spermatophyta</taxon>
        <taxon>Magnoliopsida</taxon>
        <taxon>eudicotyledons</taxon>
        <taxon>Gunneridae</taxon>
        <taxon>Pentapetalae</taxon>
        <taxon>rosids</taxon>
        <taxon>malvids</taxon>
        <taxon>Malvales</taxon>
        <taxon>Dipterocarpaceae</taxon>
        <taxon>Rubroshorea</taxon>
    </lineage>
</organism>
<dbReference type="EMBL" id="BPVZ01000028">
    <property type="protein sequence ID" value="GKV08352.1"/>
    <property type="molecule type" value="Genomic_DNA"/>
</dbReference>
<evidence type="ECO:0000313" key="3">
    <source>
        <dbReference type="Proteomes" id="UP001054252"/>
    </source>
</evidence>
<proteinExistence type="predicted"/>
<reference evidence="2 3" key="1">
    <citation type="journal article" date="2021" name="Commun. Biol.">
        <title>The genome of Shorea leprosula (Dipterocarpaceae) highlights the ecological relevance of drought in aseasonal tropical rainforests.</title>
        <authorList>
            <person name="Ng K.K.S."/>
            <person name="Kobayashi M.J."/>
            <person name="Fawcett J.A."/>
            <person name="Hatakeyama M."/>
            <person name="Paape T."/>
            <person name="Ng C.H."/>
            <person name="Ang C.C."/>
            <person name="Tnah L.H."/>
            <person name="Lee C.T."/>
            <person name="Nishiyama T."/>
            <person name="Sese J."/>
            <person name="O'Brien M.J."/>
            <person name="Copetti D."/>
            <person name="Mohd Noor M.I."/>
            <person name="Ong R.C."/>
            <person name="Putra M."/>
            <person name="Sireger I.Z."/>
            <person name="Indrioko S."/>
            <person name="Kosugi Y."/>
            <person name="Izuno A."/>
            <person name="Isagi Y."/>
            <person name="Lee S.L."/>
            <person name="Shimizu K.K."/>
        </authorList>
    </citation>
    <scope>NUCLEOTIDE SEQUENCE [LARGE SCALE GENOMIC DNA]</scope>
    <source>
        <strain evidence="2">214</strain>
    </source>
</reference>
<keyword evidence="3" id="KW-1185">Reference proteome</keyword>
<gene>
    <name evidence="2" type="ORF">SLEP1_g19992</name>
</gene>
<evidence type="ECO:0000313" key="2">
    <source>
        <dbReference type="EMBL" id="GKV08352.1"/>
    </source>
</evidence>
<keyword evidence="1" id="KW-0812">Transmembrane</keyword>
<sequence>MSIRQRWLLVFCFPKQLWFLLWVVKGIREMQQWGHPELMLVGCFLGLRSLL</sequence>
<name>A0AAV5J4J4_9ROSI</name>
<accession>A0AAV5J4J4</accession>
<keyword evidence="1" id="KW-0472">Membrane</keyword>
<comment type="caution">
    <text evidence="2">The sequence shown here is derived from an EMBL/GenBank/DDBJ whole genome shotgun (WGS) entry which is preliminary data.</text>
</comment>
<protein>
    <submittedName>
        <fullName evidence="2">Uncharacterized protein</fullName>
    </submittedName>
</protein>